<dbReference type="PANTHER" id="PTHR12277">
    <property type="entry name" value="ALPHA/BETA HYDROLASE DOMAIN-CONTAINING PROTEIN"/>
    <property type="match status" value="1"/>
</dbReference>
<gene>
    <name evidence="2" type="ORF">ENQ87_10295</name>
</gene>
<dbReference type="SUPFAM" id="SSF53474">
    <property type="entry name" value="alpha/beta-Hydrolases"/>
    <property type="match status" value="1"/>
</dbReference>
<protein>
    <submittedName>
        <fullName evidence="2">Alpha/beta hydrolase</fullName>
    </submittedName>
</protein>
<organism evidence="2">
    <name type="scientific">Geobacter metallireducens</name>
    <dbReference type="NCBI Taxonomy" id="28232"/>
    <lineage>
        <taxon>Bacteria</taxon>
        <taxon>Pseudomonadati</taxon>
        <taxon>Thermodesulfobacteriota</taxon>
        <taxon>Desulfuromonadia</taxon>
        <taxon>Geobacterales</taxon>
        <taxon>Geobacteraceae</taxon>
        <taxon>Geobacter</taxon>
    </lineage>
</organism>
<dbReference type="GO" id="GO:0016787">
    <property type="term" value="F:hydrolase activity"/>
    <property type="evidence" value="ECO:0007669"/>
    <property type="project" value="UniProtKB-KW"/>
</dbReference>
<sequence>MRKPFAVALLVLALLCGGCSSLLFHPQRQLAENPLLLRFPAEDVSFRAADGVRLHGWFLRPSGPSRGSILVLHGNAENISTHVNSVLWLVQEGFAVFIFDYRGYGLSEGQPAIDGVHRDAEAALAALLELPGVDRRRVAVLGQSLGGAIAIHLVATTPCRKEVRALVVDSPFADYRLIAREKLGGFFLTWPFQYPLSLLFNNDYSPLRFVAGVAPVPLIVIADDKDPVVPSRHGRLLREAAGPAAELWTTSGLGHVGSFADPKLRQALVERLDRLFAASGTIE</sequence>
<keyword evidence="2" id="KW-0378">Hydrolase</keyword>
<dbReference type="InterPro" id="IPR029058">
    <property type="entry name" value="AB_hydrolase_fold"/>
</dbReference>
<comment type="caution">
    <text evidence="2">The sequence shown here is derived from an EMBL/GenBank/DDBJ whole genome shotgun (WGS) entry which is preliminary data.</text>
</comment>
<reference evidence="2" key="1">
    <citation type="journal article" date="2020" name="mSystems">
        <title>Genome- and Community-Level Interaction Insights into Carbon Utilization and Element Cycling Functions of Hydrothermarchaeota in Hydrothermal Sediment.</title>
        <authorList>
            <person name="Zhou Z."/>
            <person name="Liu Y."/>
            <person name="Xu W."/>
            <person name="Pan J."/>
            <person name="Luo Z.H."/>
            <person name="Li M."/>
        </authorList>
    </citation>
    <scope>NUCLEOTIDE SEQUENCE [LARGE SCALE GENOMIC DNA]</scope>
    <source>
        <strain evidence="2">SpSt-349</strain>
    </source>
</reference>
<dbReference type="Gene3D" id="3.40.50.1820">
    <property type="entry name" value="alpha/beta hydrolase"/>
    <property type="match status" value="1"/>
</dbReference>
<dbReference type="InterPro" id="IPR022742">
    <property type="entry name" value="Hydrolase_4"/>
</dbReference>
<dbReference type="AlphaFoldDB" id="A0A831XM44"/>
<dbReference type="EMBL" id="DSOV01000044">
    <property type="protein sequence ID" value="HEN42746.1"/>
    <property type="molecule type" value="Genomic_DNA"/>
</dbReference>
<dbReference type="Pfam" id="PF12146">
    <property type="entry name" value="Hydrolase_4"/>
    <property type="match status" value="1"/>
</dbReference>
<feature type="domain" description="Serine aminopeptidase S33" evidence="1">
    <location>
        <begin position="64"/>
        <end position="176"/>
    </location>
</feature>
<dbReference type="PANTHER" id="PTHR12277:SF81">
    <property type="entry name" value="PROTEIN ABHD13"/>
    <property type="match status" value="1"/>
</dbReference>
<evidence type="ECO:0000259" key="1">
    <source>
        <dbReference type="Pfam" id="PF12146"/>
    </source>
</evidence>
<proteinExistence type="predicted"/>
<name>A0A831XM44_GEOME</name>
<accession>A0A831XM44</accession>
<evidence type="ECO:0000313" key="2">
    <source>
        <dbReference type="EMBL" id="HEN42746.1"/>
    </source>
</evidence>